<organism evidence="2 3">
    <name type="scientific">Blastopirellula retiformator</name>
    <dbReference type="NCBI Taxonomy" id="2527970"/>
    <lineage>
        <taxon>Bacteria</taxon>
        <taxon>Pseudomonadati</taxon>
        <taxon>Planctomycetota</taxon>
        <taxon>Planctomycetia</taxon>
        <taxon>Pirellulales</taxon>
        <taxon>Pirellulaceae</taxon>
        <taxon>Blastopirellula</taxon>
    </lineage>
</organism>
<reference evidence="2 3" key="1">
    <citation type="submission" date="2019-02" db="EMBL/GenBank/DDBJ databases">
        <title>Deep-cultivation of Planctomycetes and their phenomic and genomic characterization uncovers novel biology.</title>
        <authorList>
            <person name="Wiegand S."/>
            <person name="Jogler M."/>
            <person name="Boedeker C."/>
            <person name="Pinto D."/>
            <person name="Vollmers J."/>
            <person name="Rivas-Marin E."/>
            <person name="Kohn T."/>
            <person name="Peeters S.H."/>
            <person name="Heuer A."/>
            <person name="Rast P."/>
            <person name="Oberbeckmann S."/>
            <person name="Bunk B."/>
            <person name="Jeske O."/>
            <person name="Meyerdierks A."/>
            <person name="Storesund J.E."/>
            <person name="Kallscheuer N."/>
            <person name="Luecker S."/>
            <person name="Lage O.M."/>
            <person name="Pohl T."/>
            <person name="Merkel B.J."/>
            <person name="Hornburger P."/>
            <person name="Mueller R.-W."/>
            <person name="Bruemmer F."/>
            <person name="Labrenz M."/>
            <person name="Spormann A.M."/>
            <person name="Op Den Camp H."/>
            <person name="Overmann J."/>
            <person name="Amann R."/>
            <person name="Jetten M.S.M."/>
            <person name="Mascher T."/>
            <person name="Medema M.H."/>
            <person name="Devos D.P."/>
            <person name="Kaster A.-K."/>
            <person name="Ovreas L."/>
            <person name="Rohde M."/>
            <person name="Galperin M.Y."/>
            <person name="Jogler C."/>
        </authorList>
    </citation>
    <scope>NUCLEOTIDE SEQUENCE [LARGE SCALE GENOMIC DNA]</scope>
    <source>
        <strain evidence="2 3">Enr8</strain>
    </source>
</reference>
<dbReference type="RefSeq" id="WP_146436308.1">
    <property type="nucleotide sequence ID" value="NZ_SJPF01000006.1"/>
</dbReference>
<accession>A0A5C5UUF1</accession>
<protein>
    <submittedName>
        <fullName evidence="2">Uncharacterized protein</fullName>
    </submittedName>
</protein>
<evidence type="ECO:0000313" key="2">
    <source>
        <dbReference type="EMBL" id="TWT30054.1"/>
    </source>
</evidence>
<feature type="compositionally biased region" description="Acidic residues" evidence="1">
    <location>
        <begin position="1408"/>
        <end position="1417"/>
    </location>
</feature>
<dbReference type="Proteomes" id="UP000318878">
    <property type="component" value="Unassembled WGS sequence"/>
</dbReference>
<dbReference type="OrthoDB" id="219623at2"/>
<evidence type="ECO:0000256" key="1">
    <source>
        <dbReference type="SAM" id="MobiDB-lite"/>
    </source>
</evidence>
<evidence type="ECO:0000313" key="3">
    <source>
        <dbReference type="Proteomes" id="UP000318878"/>
    </source>
</evidence>
<proteinExistence type="predicted"/>
<dbReference type="EMBL" id="SJPF01000006">
    <property type="protein sequence ID" value="TWT30054.1"/>
    <property type="molecule type" value="Genomic_DNA"/>
</dbReference>
<feature type="region of interest" description="Disordered" evidence="1">
    <location>
        <begin position="1396"/>
        <end position="1418"/>
    </location>
</feature>
<gene>
    <name evidence="2" type="ORF">Enr8_47110</name>
</gene>
<comment type="caution">
    <text evidence="2">The sequence shown here is derived from an EMBL/GenBank/DDBJ whole genome shotgun (WGS) entry which is preliminary data.</text>
</comment>
<name>A0A5C5UUF1_9BACT</name>
<keyword evidence="3" id="KW-1185">Reference proteome</keyword>
<sequence>MNRKQTPRRGAILLVVLSVLVLFALVGVTFVVTAAGYKRAADVGRLNPVRADEAQKDTDSVILDVMRGPKLGRPSVLLGGELLRDMYGRESRRGTIGSIQGATTPVASSPVPEDMLRLTIAPDAGVSFVPTRNYYNGCVMTFLDGNAKGCSVRILRSNADDTNDDGNFDTFNFTVEAPTQNARLNAAGNDVSIPGVNDQVLVNGRAFSGTGFGYSDASRSYTGGASLSLQTSIGEMNIAAGTDMQLPVALLPNFSAYVADGIVTDPFQGNAQRYVDHGGADEPWDAPDYQNMALSYYFNNGAPTSSDDVLPSYHRPDLIAYWYNRLSKEWDESGGDGDGFHDITDSQRAEMWLRPYGADFVRGSADDESVVDYATFPIEHRDALVMLKRRISFRPLREDNPSFTGSNLDYRATRMAGITSTPSLDVGLQWDVDNDKDGIADSIWIDPGLPVVTGKDGRRYKKLAAILVKDQDGRLNLNAAGFYTQFDTVDTGNGTYTMLDPATQLTDQANSANGANPMQRLLGAGYGPPDLDLRALFNAAGASGPREMYNVFASRYGVDNSVSSVLPGTDGSRATGNERLATYGEIGLPVAWGTSGIGEDYGTYPLIADRGMSYLDYTGRVRTATSPINFTGHTITNSIDDPYELNLVQPQGTDAPFSAADLEAMLRWNDYDGNYLSVRLRSEAPVMLADVGRRAAVTTQSFSAPSLPAPPIPLDLRGGFTVDGTVMPAAQLAKNQIRGYGTGRAQLNSAAWTGSTPTIYELARERVRRGLHETMQANSQTVTPAKVDLVVASTLPFEVSLGEPMDLNRLFRSPINGADDDSDSTTDEYNEGVALPNLGTYTPQYVNDFGHDFFESAVAYPGDIRFNRALRATDTQFQPLLAKQLYARHLFCLALLLHDSGYELPILETAETFTADQRRELTVRRIAQWAINVVDFRDNDAIMTPFEYDVNPWDGWGVDGDLTTDETSATYTDRRVVWGLEQPDLLITETLNTHDRRVKDTDFDDSSQEKMGGMSADMTMDQYRIPQGSSFIELYTARNLSHSAISSGRKLPAELYNLSTGNLQLGKLAPSGAPVWRMVVTAHKTAADEKLLGQINDASDRVNSIMFQPDEASIAGGATGDPAMFNVLSSGTISDPDLDIDRVFWFTDVRIPGTLPGSLSHLEDVSFSYRGGGGLEVAPNRYFVAGPRPITYFGSVPDDASSDLTAINANGNHYLQLGPVSWANPALANPASNVGYNTAVAADAYPAGTVIQGVNYGIFTAPVPADWTTAAPTVDPDELTSPSPDVGMNISEPLPASGSYYQEPIDPAGEVERLGHYSEANPFDDLAMPTTMVPNDPFDSQAGTPLESAGALATGTYKDFKGLLLQRLADPTRAYDPAYNPYITIDWASLDLQVFNGEDHNGSNPAADDPDDPDATDADAIQFGSLQRGLRDSDPITGRPDGNVLGWVASAGDLVTRANRTISKTSTEGYVSGTSPTPRDASFTVGGQQEHFARALKHSIGYVNKSLGLPLPQGNGQAGEYVGAPVNSVAPVDPVPYNFLYWPDSPFVSAHDLMLVPTCSPQRLTLEYSLFNSNNAIEQYGDNDAADDLEQARDYRGRFGGLINFFNSRQNHALGSGSTGTQYQHRTHMNRLLDYVTVPSRFVGTQRYYRPADYDAASLTDQAMGINDARDLFRFPFNKRSEQRDPGKVNLNTMASQYVYNAIFQPEYFQDSNVGFPDWTEFQQSRAGSTGGNRFGAAARDYPSWFANPFRTAGSSNMMPPIDPTGGTGSDYNNALRVSETDATVLRSKKLLANSSGGRPTIGTNTEDQPLFAFTTPNPASVAANSLETRYNDATISPANRYQGIRRLDNLTTTQSNVYAVWITLGYFEVEPTAISSVHPDGWQLGQELGSDTGEVTRNRSFYLIDRSIPVGYEPGEDHNVEDALLLKRRIE</sequence>